<proteinExistence type="inferred from homology"/>
<reference evidence="9" key="2">
    <citation type="submission" date="2022-06" db="UniProtKB">
        <authorList>
            <consortium name="EnsemblMetazoa"/>
        </authorList>
    </citation>
    <scope>IDENTIFICATION</scope>
</reference>
<dbReference type="PANTHER" id="PTHR12982">
    <property type="entry name" value="PHOSPHATIDYLINOSITOL GLYCAN, CLASS C"/>
    <property type="match status" value="1"/>
</dbReference>
<evidence type="ECO:0000256" key="4">
    <source>
        <dbReference type="ARBA" id="ARBA00022502"/>
    </source>
</evidence>
<feature type="transmembrane region" description="Helical" evidence="8">
    <location>
        <begin position="225"/>
        <end position="242"/>
    </location>
</feature>
<keyword evidence="7 8" id="KW-0472">Membrane</keyword>
<feature type="transmembrane region" description="Helical" evidence="8">
    <location>
        <begin position="146"/>
        <end position="163"/>
    </location>
</feature>
<dbReference type="GO" id="GO:0006506">
    <property type="term" value="P:GPI anchor biosynthetic process"/>
    <property type="evidence" value="ECO:0007669"/>
    <property type="project" value="UniProtKB-KW"/>
</dbReference>
<evidence type="ECO:0000256" key="2">
    <source>
        <dbReference type="ARBA" id="ARBA00004687"/>
    </source>
</evidence>
<evidence type="ECO:0000256" key="6">
    <source>
        <dbReference type="ARBA" id="ARBA00022989"/>
    </source>
</evidence>
<comment type="pathway">
    <text evidence="2">Glycolipid biosynthesis; glycosylphosphatidylinositol-anchor biosynthesis.</text>
</comment>
<keyword evidence="5 8" id="KW-0812">Transmembrane</keyword>
<organism evidence="9 10">
    <name type="scientific">Onchocerca volvulus</name>
    <dbReference type="NCBI Taxonomy" id="6282"/>
    <lineage>
        <taxon>Eukaryota</taxon>
        <taxon>Metazoa</taxon>
        <taxon>Ecdysozoa</taxon>
        <taxon>Nematoda</taxon>
        <taxon>Chromadorea</taxon>
        <taxon>Rhabditida</taxon>
        <taxon>Spirurina</taxon>
        <taxon>Spiruromorpha</taxon>
        <taxon>Filarioidea</taxon>
        <taxon>Onchocercidae</taxon>
        <taxon>Onchocerca</taxon>
    </lineage>
</organism>
<sequence>MSRKISRCVVYLCGDFRHQLILNVHPKAMGGGRNDHSMQEEKRKKWRKILYERQPFEDEYSGGSEFLKELRTNITVVEYSFMEAVCGASLVMLHSNAIIFYYLVFDSINTSSISSVQHFSLIFAIALVLYTVYLYMIRPRNLQDHFYTFITLLGFGYVLTPVIRTLTDTISTDTIYAMSFMLFLTSFIFHDYAMVAPLVSTVLSVNLSLAASVCLVSRVPSNESAFGLLALSMLLFSYWPQMRNVLYRKWPRSSLILIIFSSPLLFTALYELSHSLSVLYILVVAFVVLFCPSILMIMQPWKSTKHGPWDEATATFER</sequence>
<feature type="transmembrane region" description="Helical" evidence="8">
    <location>
        <begin position="278"/>
        <end position="298"/>
    </location>
</feature>
<evidence type="ECO:0000256" key="5">
    <source>
        <dbReference type="ARBA" id="ARBA00022692"/>
    </source>
</evidence>
<dbReference type="AlphaFoldDB" id="A0A8R1XVQ0"/>
<dbReference type="PANTHER" id="PTHR12982:SF0">
    <property type="entry name" value="PHOSPHATIDYLINOSITOL N-ACETYLGLUCOSAMINYLTRANSFERASE SUBUNIT C"/>
    <property type="match status" value="1"/>
</dbReference>
<feature type="transmembrane region" description="Helical" evidence="8">
    <location>
        <begin position="254"/>
        <end position="272"/>
    </location>
</feature>
<dbReference type="PIRSF" id="PIRSF016104">
    <property type="entry name" value="GPI2"/>
    <property type="match status" value="1"/>
</dbReference>
<evidence type="ECO:0000313" key="9">
    <source>
        <dbReference type="EnsemblMetazoa" id="OVOC3706.1"/>
    </source>
</evidence>
<evidence type="ECO:0000256" key="7">
    <source>
        <dbReference type="ARBA" id="ARBA00023136"/>
    </source>
</evidence>
<reference evidence="10" key="1">
    <citation type="submission" date="2013-10" db="EMBL/GenBank/DDBJ databases">
        <title>Genome sequencing of Onchocerca volvulus.</title>
        <authorList>
            <person name="Cotton J."/>
            <person name="Tsai J."/>
            <person name="Stanley E."/>
            <person name="Tracey A."/>
            <person name="Holroyd N."/>
            <person name="Lustigman S."/>
            <person name="Berriman M."/>
        </authorList>
    </citation>
    <scope>NUCLEOTIDE SEQUENCE</scope>
</reference>
<comment type="similarity">
    <text evidence="3">Belongs to the PIGC family.</text>
</comment>
<feature type="transmembrane region" description="Helical" evidence="8">
    <location>
        <begin position="116"/>
        <end position="134"/>
    </location>
</feature>
<keyword evidence="6 8" id="KW-1133">Transmembrane helix</keyword>
<keyword evidence="4" id="KW-0337">GPI-anchor biosynthesis</keyword>
<dbReference type="Pfam" id="PF06432">
    <property type="entry name" value="GPI2"/>
    <property type="match status" value="1"/>
</dbReference>
<dbReference type="OMA" id="STSYHAF"/>
<protein>
    <recommendedName>
        <fullName evidence="11">Phosphatidylinositol N-acetylglucosaminyltransferase subunit C</fullName>
    </recommendedName>
</protein>
<evidence type="ECO:0000256" key="3">
    <source>
        <dbReference type="ARBA" id="ARBA00008321"/>
    </source>
</evidence>
<feature type="transmembrane region" description="Helical" evidence="8">
    <location>
        <begin position="198"/>
        <end position="219"/>
    </location>
</feature>
<dbReference type="EnsemblMetazoa" id="OVOC3706.1">
    <property type="protein sequence ID" value="OVOC3706.1"/>
    <property type="gene ID" value="WBGene00240515"/>
</dbReference>
<evidence type="ECO:0008006" key="11">
    <source>
        <dbReference type="Google" id="ProtNLM"/>
    </source>
</evidence>
<dbReference type="GO" id="GO:0000506">
    <property type="term" value="C:glycosylphosphatidylinositol-N-acetylglucosaminyltransferase (GPI-GnT) complex"/>
    <property type="evidence" value="ECO:0007669"/>
    <property type="project" value="TreeGrafter"/>
</dbReference>
<evidence type="ECO:0000256" key="8">
    <source>
        <dbReference type="SAM" id="Phobius"/>
    </source>
</evidence>
<evidence type="ECO:0000256" key="1">
    <source>
        <dbReference type="ARBA" id="ARBA00004141"/>
    </source>
</evidence>
<dbReference type="InterPro" id="IPR009450">
    <property type="entry name" value="Plno_GlcNAc_GPI2"/>
</dbReference>
<name>A0A8R1XVQ0_ONCVO</name>
<dbReference type="EMBL" id="CMVM020000121">
    <property type="status" value="NOT_ANNOTATED_CDS"/>
    <property type="molecule type" value="Genomic_DNA"/>
</dbReference>
<keyword evidence="10" id="KW-1185">Reference proteome</keyword>
<dbReference type="Proteomes" id="UP000024404">
    <property type="component" value="Unassembled WGS sequence"/>
</dbReference>
<feature type="transmembrane region" description="Helical" evidence="8">
    <location>
        <begin position="81"/>
        <end position="104"/>
    </location>
</feature>
<comment type="subcellular location">
    <subcellularLocation>
        <location evidence="1">Membrane</location>
        <topology evidence="1">Multi-pass membrane protein</topology>
    </subcellularLocation>
</comment>
<accession>A0A8R1XVQ0</accession>
<evidence type="ECO:0000313" key="10">
    <source>
        <dbReference type="Proteomes" id="UP000024404"/>
    </source>
</evidence>